<dbReference type="AlphaFoldDB" id="A0A6B8RJ06"/>
<keyword evidence="1" id="KW-1133">Transmembrane helix</keyword>
<dbReference type="KEGG" id="ppsc:EHS13_12950"/>
<dbReference type="PIRSF" id="PIRSF029895">
    <property type="entry name" value="SpoIV"/>
    <property type="match status" value="1"/>
</dbReference>
<reference evidence="3" key="1">
    <citation type="submission" date="2018-11" db="EMBL/GenBank/DDBJ databases">
        <title>Complete genome sequence of Paenibacillus sp. ML311-T8.</title>
        <authorList>
            <person name="Nam Y.-D."/>
            <person name="Kang J."/>
            <person name="Chung W.-H."/>
            <person name="Park Y.S."/>
        </authorList>
    </citation>
    <scope>NUCLEOTIDE SEQUENCE [LARGE SCALE GENOMIC DNA]</scope>
    <source>
        <strain evidence="3">ML311-T8</strain>
    </source>
</reference>
<accession>A0A6B8RJ06</accession>
<protein>
    <submittedName>
        <fullName evidence="2">Sporulation protein YqfD</fullName>
    </submittedName>
</protein>
<keyword evidence="3" id="KW-1185">Reference proteome</keyword>
<dbReference type="InterPro" id="IPR010690">
    <property type="entry name" value="YqfD"/>
</dbReference>
<sequence length="397" mass="45315">MSIVQPQLKFWCGYVKLKLTGDKIADFINLAAKEQLQLWDIHFKAKDAAELTILLQHFFRLRPLLRQTSCKIHVLERYGAPFFLDKLGTRKFLIAGMLLFAVALFLMSSVIWQVKVVGNDKIQTAHILEVAKLQGIRPFQWKFKLKNPESLSRELQRQLPSTSWVGVQYHGSHLTIEVVESAEPEKKPLLDPRHLVASTNAIITQIKAEKGMPMVKVHSFVRKGDVLISGFIGTAPNQQIVVAKGVVMGEVWYTSKIEVPVILKQNSYTGESSKRLYVVFGNRALQITGYKQSKFELSTKQIVRKSVHWHKWTLPIGWIQESMQETQILEQKRSQEEAVKIGLDNAEANILKAADPGARILTRKILHERFENGKVYMEAHYEVEQSIVQDQPIIQGE</sequence>
<proteinExistence type="predicted"/>
<dbReference type="Proteomes" id="UP000426246">
    <property type="component" value="Chromosome"/>
</dbReference>
<organism evidence="2 3">
    <name type="scientific">Paenibacillus psychroresistens</name>
    <dbReference type="NCBI Taxonomy" id="1778678"/>
    <lineage>
        <taxon>Bacteria</taxon>
        <taxon>Bacillati</taxon>
        <taxon>Bacillota</taxon>
        <taxon>Bacilli</taxon>
        <taxon>Bacillales</taxon>
        <taxon>Paenibacillaceae</taxon>
        <taxon>Paenibacillus</taxon>
    </lineage>
</organism>
<evidence type="ECO:0000313" key="2">
    <source>
        <dbReference type="EMBL" id="QGQ95724.1"/>
    </source>
</evidence>
<keyword evidence="1" id="KW-0812">Transmembrane</keyword>
<gene>
    <name evidence="2" type="primary">yqfD</name>
    <name evidence="2" type="ORF">EHS13_12950</name>
</gene>
<evidence type="ECO:0000313" key="3">
    <source>
        <dbReference type="Proteomes" id="UP000426246"/>
    </source>
</evidence>
<feature type="transmembrane region" description="Helical" evidence="1">
    <location>
        <begin position="92"/>
        <end position="112"/>
    </location>
</feature>
<keyword evidence="1" id="KW-0472">Membrane</keyword>
<evidence type="ECO:0000256" key="1">
    <source>
        <dbReference type="SAM" id="Phobius"/>
    </source>
</evidence>
<name>A0A6B8RJ06_9BACL</name>
<dbReference type="EMBL" id="CP034235">
    <property type="protein sequence ID" value="QGQ95724.1"/>
    <property type="molecule type" value="Genomic_DNA"/>
</dbReference>
<dbReference type="NCBIfam" id="TIGR02876">
    <property type="entry name" value="spore_yqfD"/>
    <property type="match status" value="1"/>
</dbReference>
<dbReference type="Pfam" id="PF06898">
    <property type="entry name" value="YqfD"/>
    <property type="match status" value="1"/>
</dbReference>
<dbReference type="RefSeq" id="WP_155700761.1">
    <property type="nucleotide sequence ID" value="NZ_CP034235.1"/>
</dbReference>